<name>A0A2A2HB51_9EURY</name>
<keyword evidence="2 6" id="KW-0699">rRNA-binding</keyword>
<gene>
    <name evidence="8" type="primary">rplR</name>
    <name evidence="6" type="synonym">rpl18</name>
    <name evidence="7" type="ORF">ASJ82_04275</name>
    <name evidence="8" type="ORF">MSCUN_13730</name>
</gene>
<evidence type="ECO:0000313" key="9">
    <source>
        <dbReference type="Proteomes" id="UP000217528"/>
    </source>
</evidence>
<dbReference type="GO" id="GO:0008097">
    <property type="term" value="F:5S rRNA binding"/>
    <property type="evidence" value="ECO:0007669"/>
    <property type="project" value="InterPro"/>
</dbReference>
<accession>A0A2A2HB51</accession>
<dbReference type="EMBL" id="LWMS01000044">
    <property type="protein sequence ID" value="PWL07841.1"/>
    <property type="molecule type" value="Genomic_DNA"/>
</dbReference>
<comment type="caution">
    <text evidence="7">The sequence shown here is derived from an EMBL/GenBank/DDBJ whole genome shotgun (WGS) entry which is preliminary data.</text>
</comment>
<dbReference type="Proteomes" id="UP000246004">
    <property type="component" value="Unassembled WGS sequence"/>
</dbReference>
<dbReference type="GO" id="GO:0003735">
    <property type="term" value="F:structural constituent of ribosome"/>
    <property type="evidence" value="ECO:0007669"/>
    <property type="project" value="InterPro"/>
</dbReference>
<evidence type="ECO:0000313" key="8">
    <source>
        <dbReference type="EMBL" id="PWL07841.1"/>
    </source>
</evidence>
<dbReference type="GO" id="GO:0006412">
    <property type="term" value="P:translation"/>
    <property type="evidence" value="ECO:0007669"/>
    <property type="project" value="UniProtKB-UniRule"/>
</dbReference>
<dbReference type="PANTHER" id="PTHR23410">
    <property type="entry name" value="RIBOSOMAL PROTEIN L5-RELATED"/>
    <property type="match status" value="1"/>
</dbReference>
<dbReference type="SUPFAM" id="SSF53137">
    <property type="entry name" value="Translational machinery components"/>
    <property type="match status" value="1"/>
</dbReference>
<dbReference type="InterPro" id="IPR057267">
    <property type="entry name" value="Rbsml_uL18_arch"/>
</dbReference>
<dbReference type="InterPro" id="IPR057268">
    <property type="entry name" value="Ribosomal_L18"/>
</dbReference>
<evidence type="ECO:0000256" key="5">
    <source>
        <dbReference type="ARBA" id="ARBA00023274"/>
    </source>
</evidence>
<dbReference type="OrthoDB" id="8644at2157"/>
<reference evidence="8 10" key="1">
    <citation type="submission" date="2016-04" db="EMBL/GenBank/DDBJ databases">
        <title>Genome sequence of Methanosphaera cuniculi DSM 4103.</title>
        <authorList>
            <person name="Poehlein A."/>
            <person name="Seedorf H."/>
            <person name="Daniel R."/>
        </authorList>
    </citation>
    <scope>NUCLEOTIDE SEQUENCE [LARGE SCALE GENOMIC DNA]</scope>
    <source>
        <strain evidence="8 10">DSM 4103</strain>
    </source>
</reference>
<dbReference type="PANTHER" id="PTHR23410:SF12">
    <property type="entry name" value="LARGE RIBOSOMAL SUBUNIT PROTEIN UL18"/>
    <property type="match status" value="1"/>
</dbReference>
<keyword evidence="9" id="KW-1185">Reference proteome</keyword>
<comment type="subunit">
    <text evidence="6">Part of the 50S ribosomal subunit. Contacts the 5S and 23S rRNAs.</text>
</comment>
<dbReference type="GO" id="GO:0022625">
    <property type="term" value="C:cytosolic large ribosomal subunit"/>
    <property type="evidence" value="ECO:0007669"/>
    <property type="project" value="TreeGrafter"/>
</dbReference>
<dbReference type="Pfam" id="PF17144">
    <property type="entry name" value="Ribosomal_L5e"/>
    <property type="match status" value="2"/>
</dbReference>
<dbReference type="EMBL" id="LMVN01000027">
    <property type="protein sequence ID" value="PAV06652.1"/>
    <property type="molecule type" value="Genomic_DNA"/>
</dbReference>
<keyword evidence="3 6" id="KW-0694">RNA-binding</keyword>
<keyword evidence="4 6" id="KW-0689">Ribosomal protein</keyword>
<evidence type="ECO:0000256" key="2">
    <source>
        <dbReference type="ARBA" id="ARBA00022730"/>
    </source>
</evidence>
<comment type="similarity">
    <text evidence="1 6">Belongs to the universal ribosomal protein uL18 family.</text>
</comment>
<organism evidence="7 9">
    <name type="scientific">Methanosphaera cuniculi</name>
    <dbReference type="NCBI Taxonomy" id="1077256"/>
    <lineage>
        <taxon>Archaea</taxon>
        <taxon>Methanobacteriati</taxon>
        <taxon>Methanobacteriota</taxon>
        <taxon>Methanomada group</taxon>
        <taxon>Methanobacteria</taxon>
        <taxon>Methanobacteriales</taxon>
        <taxon>Methanobacteriaceae</taxon>
        <taxon>Methanosphaera</taxon>
    </lineage>
</organism>
<dbReference type="GO" id="GO:0000027">
    <property type="term" value="P:ribosomal large subunit assembly"/>
    <property type="evidence" value="ECO:0007669"/>
    <property type="project" value="TreeGrafter"/>
</dbReference>
<dbReference type="RefSeq" id="WP_095609292.1">
    <property type="nucleotide sequence ID" value="NZ_CANQEZ010000004.1"/>
</dbReference>
<dbReference type="Proteomes" id="UP000217528">
    <property type="component" value="Unassembled WGS sequence"/>
</dbReference>
<sequence>MARSATYKVHFKRRREGKTNYNQRYKLVDLNKTRMVVRVTSNHTIIQLIKIGENGDETLVSANSKQLKEFGWLGNGKNTSAAYLTGYLFGKKALAEGFDETILDIGLQPSIRGTKIYAALKGALDAGLEVPHNDVVLPDESRIRGEHIAEYAKSMDEDEKNVKFANYIRCGLSPEEIPDHFESVKEKIDEATQ</sequence>
<keyword evidence="5 6" id="KW-0687">Ribonucleoprotein</keyword>
<dbReference type="HAMAP" id="MF_01337_A">
    <property type="entry name" value="Ribosomal_uL18_A"/>
    <property type="match status" value="1"/>
</dbReference>
<evidence type="ECO:0000313" key="10">
    <source>
        <dbReference type="Proteomes" id="UP000246004"/>
    </source>
</evidence>
<proteinExistence type="inferred from homology"/>
<reference evidence="7 9" key="2">
    <citation type="journal article" date="2017" name="BMC Genomics">
        <title>Genomic analysis of methanogenic archaea reveals a shift towards energy conservation.</title>
        <authorList>
            <person name="Gilmore S.P."/>
            <person name="Henske J.K."/>
            <person name="Sexton J.A."/>
            <person name="Solomon K.V."/>
            <person name="Seppala S."/>
            <person name="Yoo J.I."/>
            <person name="Huyett L.M."/>
            <person name="Pressman A."/>
            <person name="Cogan J.Z."/>
            <person name="Kivenson V."/>
            <person name="Peng X."/>
            <person name="Tan Y."/>
            <person name="Valentine D.L."/>
            <person name="O'Malley M.A."/>
        </authorList>
    </citation>
    <scope>NUCLEOTIDE SEQUENCE [LARGE SCALE GENOMIC DNA]</scope>
    <source>
        <strain evidence="7 9">1R-7</strain>
    </source>
</reference>
<dbReference type="Gene3D" id="3.30.420.100">
    <property type="match status" value="1"/>
</dbReference>
<dbReference type="InterPro" id="IPR005485">
    <property type="entry name" value="Rbsml_uL18_euk_arch"/>
</dbReference>
<protein>
    <recommendedName>
        <fullName evidence="6">Large ribosomal subunit protein uL18</fullName>
    </recommendedName>
</protein>
<evidence type="ECO:0000256" key="6">
    <source>
        <dbReference type="HAMAP-Rule" id="MF_01337"/>
    </source>
</evidence>
<evidence type="ECO:0000256" key="4">
    <source>
        <dbReference type="ARBA" id="ARBA00022980"/>
    </source>
</evidence>
<evidence type="ECO:0000256" key="1">
    <source>
        <dbReference type="ARBA" id="ARBA00007116"/>
    </source>
</evidence>
<evidence type="ECO:0000313" key="7">
    <source>
        <dbReference type="EMBL" id="PAV06652.1"/>
    </source>
</evidence>
<evidence type="ECO:0000256" key="3">
    <source>
        <dbReference type="ARBA" id="ARBA00022884"/>
    </source>
</evidence>
<dbReference type="NCBIfam" id="NF006342">
    <property type="entry name" value="PRK08569.1"/>
    <property type="match status" value="1"/>
</dbReference>
<comment type="function">
    <text evidence="6">This is one of the proteins that bind and probably mediate the attachment of the 5S RNA into the large ribosomal subunit, where it forms part of the central protuberance.</text>
</comment>
<dbReference type="CDD" id="cd00432">
    <property type="entry name" value="Ribosomal_L18_L5e"/>
    <property type="match status" value="1"/>
</dbReference>
<dbReference type="AlphaFoldDB" id="A0A2A2HB51"/>